<dbReference type="SUPFAM" id="SSF52540">
    <property type="entry name" value="P-loop containing nucleoside triphosphate hydrolases"/>
    <property type="match status" value="1"/>
</dbReference>
<dbReference type="GO" id="GO:0016818">
    <property type="term" value="F:hydrolase activity, acting on acid anhydrides, in phosphorus-containing anhydrides"/>
    <property type="evidence" value="ECO:0007669"/>
    <property type="project" value="InterPro"/>
</dbReference>
<evidence type="ECO:0000256" key="9">
    <source>
        <dbReference type="ARBA" id="ARBA00023004"/>
    </source>
</evidence>
<dbReference type="Pfam" id="PF06733">
    <property type="entry name" value="DEAD_2"/>
    <property type="match status" value="1"/>
</dbReference>
<dbReference type="GO" id="GO:0046872">
    <property type="term" value="F:metal ion binding"/>
    <property type="evidence" value="ECO:0007669"/>
    <property type="project" value="UniProtKB-UniRule"/>
</dbReference>
<dbReference type="FunFam" id="3.40.50.300:FF:003357">
    <property type="entry name" value="Regulator of telomere elongation helicase 1 homolog"/>
    <property type="match status" value="1"/>
</dbReference>
<evidence type="ECO:0000256" key="7">
    <source>
        <dbReference type="ARBA" id="ARBA00022806"/>
    </source>
</evidence>
<dbReference type="Pfam" id="PF23109">
    <property type="entry name" value="ARCH_RTEL1"/>
    <property type="match status" value="1"/>
</dbReference>
<keyword evidence="10 15" id="KW-0411">Iron-sulfur</keyword>
<feature type="binding site" evidence="15">
    <location>
        <position position="175"/>
    </location>
    <ligand>
        <name>[4Fe-4S] cluster</name>
        <dbReference type="ChEBI" id="CHEBI:49883"/>
    </ligand>
</feature>
<comment type="similarity">
    <text evidence="15">Belongs to the helicase family. RAD3/XPD subfamily.</text>
</comment>
<protein>
    <recommendedName>
        <fullName evidence="15">Regulator of telomere elongation helicase 1 homolog</fullName>
        <ecNumber evidence="15">5.6.2.-</ecNumber>
    </recommendedName>
</protein>
<evidence type="ECO:0000256" key="11">
    <source>
        <dbReference type="ARBA" id="ARBA00023125"/>
    </source>
</evidence>
<evidence type="ECO:0000256" key="2">
    <source>
        <dbReference type="ARBA" id="ARBA00022485"/>
    </source>
</evidence>
<keyword evidence="8 15" id="KW-0067">ATP-binding</keyword>
<dbReference type="InterPro" id="IPR010614">
    <property type="entry name" value="RAD3-like_helicase_DEAD"/>
</dbReference>
<feature type="domain" description="Helicase ATP-binding" evidence="18">
    <location>
        <begin position="15"/>
        <end position="339"/>
    </location>
</feature>
<dbReference type="SMART" id="SM00491">
    <property type="entry name" value="HELICc2"/>
    <property type="match status" value="1"/>
</dbReference>
<keyword evidence="9 15" id="KW-0408">Iron</keyword>
<dbReference type="GO" id="GO:0051539">
    <property type="term" value="F:4 iron, 4 sulfur cluster binding"/>
    <property type="evidence" value="ECO:0007669"/>
    <property type="project" value="UniProtKB-UniRule"/>
</dbReference>
<feature type="compositionally biased region" description="Polar residues" evidence="17">
    <location>
        <begin position="874"/>
        <end position="884"/>
    </location>
</feature>
<feature type="region of interest" description="Disordered" evidence="17">
    <location>
        <begin position="833"/>
        <end position="911"/>
    </location>
</feature>
<dbReference type="SMART" id="SM00488">
    <property type="entry name" value="DEXDc2"/>
    <property type="match status" value="1"/>
</dbReference>
<keyword evidence="7 15" id="KW-0347">Helicase</keyword>
<name>A0AAE9IZ37_CAEBR</name>
<keyword evidence="16" id="KW-0175">Coiled coil</keyword>
<keyword evidence="3 15" id="KW-0479">Metal-binding</keyword>
<accession>A0AAE9IZ37</accession>
<dbReference type="PROSITE" id="PS51193">
    <property type="entry name" value="HELICASE_ATP_BIND_2"/>
    <property type="match status" value="1"/>
</dbReference>
<keyword evidence="14 15" id="KW-0539">Nucleus</keyword>
<reference evidence="19 20" key="1">
    <citation type="submission" date="2022-05" db="EMBL/GenBank/DDBJ databases">
        <title>Chromosome-level reference genomes for two strains of Caenorhabditis briggsae: an improved platform for comparative genomics.</title>
        <authorList>
            <person name="Stevens L."/>
            <person name="Andersen E.C."/>
        </authorList>
    </citation>
    <scope>NUCLEOTIDE SEQUENCE [LARGE SCALE GENOMIC DNA]</scope>
    <source>
        <strain evidence="19">QX1410_ONT</strain>
        <tissue evidence="19">Whole-organism</tissue>
    </source>
</reference>
<comment type="catalytic activity">
    <reaction evidence="15">
        <text>ATP + H2O = ADP + phosphate + H(+)</text>
        <dbReference type="Rhea" id="RHEA:13065"/>
        <dbReference type="ChEBI" id="CHEBI:15377"/>
        <dbReference type="ChEBI" id="CHEBI:15378"/>
        <dbReference type="ChEBI" id="CHEBI:30616"/>
        <dbReference type="ChEBI" id="CHEBI:43474"/>
        <dbReference type="ChEBI" id="CHEBI:456216"/>
    </reaction>
</comment>
<dbReference type="FunFam" id="3.40.50.300:FF:001352">
    <property type="entry name" value="DNA repair helicase"/>
    <property type="match status" value="1"/>
</dbReference>
<evidence type="ECO:0000256" key="14">
    <source>
        <dbReference type="ARBA" id="ARBA00023242"/>
    </source>
</evidence>
<evidence type="ECO:0000259" key="18">
    <source>
        <dbReference type="PROSITE" id="PS51193"/>
    </source>
</evidence>
<dbReference type="InterPro" id="IPR006555">
    <property type="entry name" value="ATP-dep_Helicase_C"/>
</dbReference>
<dbReference type="GO" id="GO:0003678">
    <property type="term" value="F:DNA helicase activity"/>
    <property type="evidence" value="ECO:0007669"/>
    <property type="project" value="UniProtKB-UniRule"/>
</dbReference>
<feature type="binding site" evidence="15">
    <location>
        <position position="184"/>
    </location>
    <ligand>
        <name>[4Fe-4S] cluster</name>
        <dbReference type="ChEBI" id="CHEBI:49883"/>
    </ligand>
</feature>
<keyword evidence="2 15" id="KW-0004">4Fe-4S</keyword>
<dbReference type="InterPro" id="IPR030845">
    <property type="entry name" value="RTEL1"/>
</dbReference>
<evidence type="ECO:0000256" key="12">
    <source>
        <dbReference type="ARBA" id="ARBA00023204"/>
    </source>
</evidence>
<dbReference type="Gene3D" id="3.40.50.300">
    <property type="entry name" value="P-loop containing nucleotide triphosphate hydrolases"/>
    <property type="match status" value="2"/>
</dbReference>
<dbReference type="GO" id="GO:0010569">
    <property type="term" value="P:regulation of double-strand break repair via homologous recombination"/>
    <property type="evidence" value="ECO:0007669"/>
    <property type="project" value="UniProtKB-UniRule"/>
</dbReference>
<dbReference type="InterPro" id="IPR045028">
    <property type="entry name" value="DinG/Rad3-like"/>
</dbReference>
<evidence type="ECO:0000256" key="16">
    <source>
        <dbReference type="SAM" id="Coils"/>
    </source>
</evidence>
<dbReference type="InterPro" id="IPR057498">
    <property type="entry name" value="Rtel1_ARCH"/>
</dbReference>
<dbReference type="EMBL" id="CP090891">
    <property type="protein sequence ID" value="ULU12170.1"/>
    <property type="molecule type" value="Genomic_DNA"/>
</dbReference>
<dbReference type="HAMAP" id="MF_03065">
    <property type="entry name" value="RTEL1"/>
    <property type="match status" value="1"/>
</dbReference>
<evidence type="ECO:0000256" key="17">
    <source>
        <dbReference type="SAM" id="MobiDB-lite"/>
    </source>
</evidence>
<keyword evidence="13 15" id="KW-0413">Isomerase</keyword>
<evidence type="ECO:0000256" key="15">
    <source>
        <dbReference type="HAMAP-Rule" id="MF_03065"/>
    </source>
</evidence>
<comment type="subcellular location">
    <subcellularLocation>
        <location evidence="1 15">Nucleus</location>
    </subcellularLocation>
</comment>
<dbReference type="InterPro" id="IPR006554">
    <property type="entry name" value="Helicase-like_DEXD_c2"/>
</dbReference>
<dbReference type="PANTHER" id="PTHR11472">
    <property type="entry name" value="DNA REPAIR DEAD HELICASE RAD3/XP-D SUBFAMILY MEMBER"/>
    <property type="match status" value="1"/>
</dbReference>
<evidence type="ECO:0000256" key="1">
    <source>
        <dbReference type="ARBA" id="ARBA00004123"/>
    </source>
</evidence>
<sequence length="1009" mass="114524">MVSNPSSSTEVWINSKTSIKFPFEPYECQRIFMKNVIDVLDMVGRCEMIHTKRKKIQKLDAALESPTGTGKTLSLLCSTLAWVQKLKESKPMDFATWQSSGAGGAEKTEDKLKNSFIPTIFYASRTHSQLEQVVHELNRTEYKWVKTTILGSREHFCINQKVKKIKESNRQAHVCRGLVSKRSCHYYNKFDALTTDKANEILEKGEAMDIEDFVKIGTQNSICPYFMSRQRSETAELILLPYNYIIDPKMRRRYKLDLKNSIVIFDEAHNLESICESNASAELSSTSIALCIEELKKVLALLVEEEENAREEADNETEAFGTQKIDLTKKLIENLRTEDLMALLEKVFTLEENFDKLFESDQLKSVPPLDGKASDGAILLETLANSGCDGNSVERFVDVLRDAISYLLSKNEEVSLTEKGDGMESVADFLLSIYSTHAQEVAAAVGDEHIKLADRVDPATVARNCKLYIRKDSGKLVIKYFCFQASISMRMLKMRGVRNVLLASGTLSPIQAFTYNMGLNFGAILENEHALKQVPVLTSIVTRGKHGGLVGSFQNRKNIEYVSDVGESLIRVMETTPQGVLVFFSSYSQMDELVEVWKKTKRGASDSPETFWEKMEKTKKIAVEPRAKEQLAAVRLRYTQGVSEPHGAALLAVCRGKVSEGIDFCDAESRAVIIVGIPYPPIHDERVVLKKMYLDDLMGRKDLTNEPQSSRDWYQMEAFRAVNQAIGRVLRHKNDFGTVVLIDTRYASAKPEMFPKWLRNTISRCDSNNCALKTARFFKERGHLIENSKSEYIKKQAKTCKSFRQVKSQSASNPKDDITDITLEDMFSPANMKIEKKEKIEPRPIKYDSSSSSVFSLPTNEDELKVKKWEQENDSQTNVSSSSDLNKRKYKAETPGNSSGQHVVSGSEPPKKRKMVLLTRETLPEKYQNALNIPTSELTKGMSLDNQKQFVATLKGYKATNMEWQEVFQRLHQIFIPDRPDLFISCSNILRSEDKMKYIRRSLGMKINY</sequence>
<evidence type="ECO:0000256" key="4">
    <source>
        <dbReference type="ARBA" id="ARBA00022741"/>
    </source>
</evidence>
<dbReference type="AlphaFoldDB" id="A0AAE9IZ37"/>
<evidence type="ECO:0000256" key="13">
    <source>
        <dbReference type="ARBA" id="ARBA00023235"/>
    </source>
</evidence>
<feature type="binding site" evidence="15">
    <location>
        <position position="157"/>
    </location>
    <ligand>
        <name>[4Fe-4S] cluster</name>
        <dbReference type="ChEBI" id="CHEBI:49883"/>
    </ligand>
</feature>
<dbReference type="GO" id="GO:0006310">
    <property type="term" value="P:DNA recombination"/>
    <property type="evidence" value="ECO:0007669"/>
    <property type="project" value="InterPro"/>
</dbReference>
<evidence type="ECO:0000256" key="6">
    <source>
        <dbReference type="ARBA" id="ARBA00022801"/>
    </source>
</evidence>
<evidence type="ECO:0000256" key="5">
    <source>
        <dbReference type="ARBA" id="ARBA00022763"/>
    </source>
</evidence>
<dbReference type="EC" id="5.6.2.-" evidence="15"/>
<dbReference type="InterPro" id="IPR014013">
    <property type="entry name" value="Helic_SF1/SF2_ATP-bd_DinG/Rad3"/>
</dbReference>
<dbReference type="Proteomes" id="UP000827892">
    <property type="component" value="Chromosome I"/>
</dbReference>
<evidence type="ECO:0000256" key="8">
    <source>
        <dbReference type="ARBA" id="ARBA00022840"/>
    </source>
</evidence>
<evidence type="ECO:0000256" key="3">
    <source>
        <dbReference type="ARBA" id="ARBA00022723"/>
    </source>
</evidence>
<evidence type="ECO:0000313" key="20">
    <source>
        <dbReference type="Proteomes" id="UP000827892"/>
    </source>
</evidence>
<keyword evidence="11 15" id="KW-0238">DNA-binding</keyword>
<comment type="function">
    <text evidence="15">A probable ATP-dependent DNA helicase implicated in DNA repair and the maintenance of genomic stability. Acts as an anti-recombinase to counteract toxic recombination and limit crossover during meiosis. Regulates meiotic recombination and crossover homeostasis by physically dissociating strand invasion events and thereby promotes noncrossover repair by meiotic synthesis dependent strand annealing (SDSA) as well as disassembly of D loop recombination intermediates.</text>
</comment>
<dbReference type="NCBIfam" id="TIGR00604">
    <property type="entry name" value="rad3"/>
    <property type="match status" value="1"/>
</dbReference>
<dbReference type="PANTHER" id="PTHR11472:SF34">
    <property type="entry name" value="REGULATOR OF TELOMERE ELONGATION HELICASE 1"/>
    <property type="match status" value="1"/>
</dbReference>
<dbReference type="GO" id="GO:0006281">
    <property type="term" value="P:DNA repair"/>
    <property type="evidence" value="ECO:0007669"/>
    <property type="project" value="UniProtKB-UniRule"/>
</dbReference>
<proteinExistence type="inferred from homology"/>
<dbReference type="GO" id="GO:0000723">
    <property type="term" value="P:telomere maintenance"/>
    <property type="evidence" value="ECO:0007669"/>
    <property type="project" value="InterPro"/>
</dbReference>
<dbReference type="CDD" id="cd17970">
    <property type="entry name" value="DEAHc_FancJ"/>
    <property type="match status" value="1"/>
</dbReference>
<feature type="compositionally biased region" description="Polar residues" evidence="17">
    <location>
        <begin position="848"/>
        <end position="859"/>
    </location>
</feature>
<feature type="compositionally biased region" description="Basic and acidic residues" evidence="17">
    <location>
        <begin position="833"/>
        <end position="846"/>
    </location>
</feature>
<gene>
    <name evidence="15" type="primary">rtel-1</name>
    <name evidence="15" type="synonym">bch-1</name>
    <name evidence="19" type="ORF">L3Y34_015483</name>
</gene>
<feature type="compositionally biased region" description="Basic and acidic residues" evidence="17">
    <location>
        <begin position="862"/>
        <end position="871"/>
    </location>
</feature>
<feature type="coiled-coil region" evidence="16">
    <location>
        <begin position="292"/>
        <end position="319"/>
    </location>
</feature>
<keyword evidence="5 15" id="KW-0227">DNA damage</keyword>
<dbReference type="GO" id="GO:0003677">
    <property type="term" value="F:DNA binding"/>
    <property type="evidence" value="ECO:0007669"/>
    <property type="project" value="UniProtKB-UniRule"/>
</dbReference>
<dbReference type="GO" id="GO:0005524">
    <property type="term" value="F:ATP binding"/>
    <property type="evidence" value="ECO:0007669"/>
    <property type="project" value="UniProtKB-UniRule"/>
</dbReference>
<evidence type="ECO:0000313" key="19">
    <source>
        <dbReference type="EMBL" id="ULU12170.1"/>
    </source>
</evidence>
<keyword evidence="6 15" id="KW-0378">Hydrolase</keyword>
<dbReference type="Pfam" id="PF13307">
    <property type="entry name" value="Helicase_C_2"/>
    <property type="match status" value="1"/>
</dbReference>
<feature type="binding site" evidence="15">
    <location>
        <position position="223"/>
    </location>
    <ligand>
        <name>[4Fe-4S] cluster</name>
        <dbReference type="ChEBI" id="CHEBI:49883"/>
    </ligand>
</feature>
<organism evidence="19 20">
    <name type="scientific">Caenorhabditis briggsae</name>
    <dbReference type="NCBI Taxonomy" id="6238"/>
    <lineage>
        <taxon>Eukaryota</taxon>
        <taxon>Metazoa</taxon>
        <taxon>Ecdysozoa</taxon>
        <taxon>Nematoda</taxon>
        <taxon>Chromadorea</taxon>
        <taxon>Rhabditida</taxon>
        <taxon>Rhabditina</taxon>
        <taxon>Rhabditomorpha</taxon>
        <taxon>Rhabditoidea</taxon>
        <taxon>Rhabditidae</taxon>
        <taxon>Peloderinae</taxon>
        <taxon>Caenorhabditis</taxon>
    </lineage>
</organism>
<feature type="compositionally biased region" description="Polar residues" evidence="17">
    <location>
        <begin position="895"/>
        <end position="904"/>
    </location>
</feature>
<dbReference type="InterPro" id="IPR013020">
    <property type="entry name" value="Rad3/Chl1-like"/>
</dbReference>
<keyword evidence="12 15" id="KW-0234">DNA repair</keyword>
<evidence type="ECO:0000256" key="10">
    <source>
        <dbReference type="ARBA" id="ARBA00023014"/>
    </source>
</evidence>
<dbReference type="InterPro" id="IPR027417">
    <property type="entry name" value="P-loop_NTPase"/>
</dbReference>
<dbReference type="GO" id="GO:0006260">
    <property type="term" value="P:DNA replication"/>
    <property type="evidence" value="ECO:0007669"/>
    <property type="project" value="InterPro"/>
</dbReference>
<dbReference type="GO" id="GO:0005634">
    <property type="term" value="C:nucleus"/>
    <property type="evidence" value="ECO:0007669"/>
    <property type="project" value="UniProtKB-SubCell"/>
</dbReference>
<dbReference type="CDD" id="cd18788">
    <property type="entry name" value="SF2_C_XPD"/>
    <property type="match status" value="1"/>
</dbReference>
<keyword evidence="4 15" id="KW-0547">Nucleotide-binding</keyword>